<keyword evidence="5" id="KW-1185">Reference proteome</keyword>
<name>A0ABC9YKS7_9NOCA</name>
<dbReference type="Proteomes" id="UP000180166">
    <property type="component" value="Chromosome"/>
</dbReference>
<dbReference type="AlphaFoldDB" id="A0ABC9YKS7"/>
<sequence>MRKLATVLLLLGTLMVPFMHTATPEAADPGGLKGPPHAPLSSGPVTAG</sequence>
<accession>A0ABC9YKS7</accession>
<organism evidence="4 5">
    <name type="scientific">Nocardia seriolae</name>
    <dbReference type="NCBI Taxonomy" id="37332"/>
    <lineage>
        <taxon>Bacteria</taxon>
        <taxon>Bacillati</taxon>
        <taxon>Actinomycetota</taxon>
        <taxon>Actinomycetes</taxon>
        <taxon>Mycobacteriales</taxon>
        <taxon>Nocardiaceae</taxon>
        <taxon>Nocardia</taxon>
    </lineage>
</organism>
<feature type="region of interest" description="Disordered" evidence="1">
    <location>
        <begin position="22"/>
        <end position="48"/>
    </location>
</feature>
<evidence type="ECO:0000256" key="1">
    <source>
        <dbReference type="SAM" id="MobiDB-lite"/>
    </source>
</evidence>
<evidence type="ECO:0000313" key="6">
    <source>
        <dbReference type="Proteomes" id="UP000180166"/>
    </source>
</evidence>
<dbReference type="KEGG" id="nsr:NS506_07315"/>
<feature type="chain" id="PRO_5044722369" evidence="2">
    <location>
        <begin position="22"/>
        <end position="48"/>
    </location>
</feature>
<protein>
    <submittedName>
        <fullName evidence="4">Uncharacterized protein</fullName>
    </submittedName>
</protein>
<dbReference type="RefSeq" id="WP_155239954.1">
    <property type="nucleotide sequence ID" value="NZ_JNCT01000001.1"/>
</dbReference>
<dbReference type="Proteomes" id="UP000037179">
    <property type="component" value="Unassembled WGS sequence"/>
</dbReference>
<dbReference type="EMBL" id="CP017839">
    <property type="protein sequence ID" value="APB01335.1"/>
    <property type="molecule type" value="Genomic_DNA"/>
</dbReference>
<reference evidence="3 6" key="3">
    <citation type="submission" date="2016-10" db="EMBL/GenBank/DDBJ databases">
        <title>Genome sequence of Nocardia seriolae strain EM150506, isolated from Anguila japonica.</title>
        <authorList>
            <person name="Han H.-J."/>
        </authorList>
    </citation>
    <scope>NUCLEOTIDE SEQUENCE [LARGE SCALE GENOMIC DNA]</scope>
    <source>
        <strain evidence="3 6">EM150506</strain>
    </source>
</reference>
<proteinExistence type="predicted"/>
<reference evidence="4 5" key="2">
    <citation type="journal article" date="2016" name="Genome Announc.">
        <title>Draft Genome Sequence of Erythromycin- and Oxytetracycline-Sensitive Nocardia seriolae Strain U-1 (NBRC 110359).</title>
        <authorList>
            <person name="Imajoh M."/>
            <person name="Sukeda M."/>
            <person name="Shimizu M."/>
            <person name="Yamane J."/>
            <person name="Ohnishi K."/>
            <person name="Oshima S."/>
        </authorList>
    </citation>
    <scope>NUCLEOTIDE SEQUENCE [LARGE SCALE GENOMIC DNA]</scope>
    <source>
        <strain evidence="4 5">U-1</strain>
    </source>
</reference>
<evidence type="ECO:0000256" key="2">
    <source>
        <dbReference type="SAM" id="SignalP"/>
    </source>
</evidence>
<dbReference type="EMBL" id="BBYQ01000004">
    <property type="protein sequence ID" value="GAP26147.1"/>
    <property type="molecule type" value="Genomic_DNA"/>
</dbReference>
<evidence type="ECO:0000313" key="4">
    <source>
        <dbReference type="EMBL" id="GAP26147.1"/>
    </source>
</evidence>
<feature type="signal peptide" evidence="2">
    <location>
        <begin position="1"/>
        <end position="21"/>
    </location>
</feature>
<evidence type="ECO:0000313" key="5">
    <source>
        <dbReference type="Proteomes" id="UP000037179"/>
    </source>
</evidence>
<reference evidence="5" key="1">
    <citation type="submission" date="2015-07" db="EMBL/GenBank/DDBJ databases">
        <title>Nocardia seriolae U-1 whole genome shotgun sequence.</title>
        <authorList>
            <person name="Imajoh M."/>
            <person name="Fukumoto Y."/>
            <person name="Sukeda M."/>
            <person name="Yamane J."/>
            <person name="Yamasaki K."/>
            <person name="Shimizu M."/>
            <person name="Ohnishi K."/>
            <person name="Oshima S."/>
        </authorList>
    </citation>
    <scope>NUCLEOTIDE SEQUENCE [LARGE SCALE GENOMIC DNA]</scope>
    <source>
        <strain evidence="5">U-1</strain>
    </source>
</reference>
<keyword evidence="2" id="KW-0732">Signal</keyword>
<gene>
    <name evidence="3" type="ORF">NS506_07315</name>
    <name evidence="4" type="ORF">NSK11_contig00004-0001</name>
</gene>
<evidence type="ECO:0000313" key="3">
    <source>
        <dbReference type="EMBL" id="APB01335.1"/>
    </source>
</evidence>